<dbReference type="Proteomes" id="UP001443914">
    <property type="component" value="Unassembled WGS sequence"/>
</dbReference>
<sequence length="153" mass="17761">MQTRDEDYYLGEDEIYDFSYLLLFSYRANPRNTPVAGLQFRIQACTRCGRNTVIKISGSTNNPRKAYFKCLECDHFVMWVGEEHVILTRAFKVPGGNEVVEVSSNRGFNEDLVRLLKKFDGEITKVVYWTKFIFFCVICTCVCYNVEVKCCVN</sequence>
<keyword evidence="2" id="KW-1185">Reference proteome</keyword>
<accession>A0AAW1I0L3</accession>
<gene>
    <name evidence="1" type="ORF">RND81_10G079200</name>
</gene>
<comment type="caution">
    <text evidence="1">The sequence shown here is derived from an EMBL/GenBank/DDBJ whole genome shotgun (WGS) entry which is preliminary data.</text>
</comment>
<name>A0AAW1I0L3_SAPOF</name>
<reference evidence="1" key="1">
    <citation type="submission" date="2024-03" db="EMBL/GenBank/DDBJ databases">
        <title>WGS assembly of Saponaria officinalis var. Norfolk2.</title>
        <authorList>
            <person name="Jenkins J."/>
            <person name="Shu S."/>
            <person name="Grimwood J."/>
            <person name="Barry K."/>
            <person name="Goodstein D."/>
            <person name="Schmutz J."/>
            <person name="Leebens-Mack J."/>
            <person name="Osbourn A."/>
        </authorList>
    </citation>
    <scope>NUCLEOTIDE SEQUENCE [LARGE SCALE GENOMIC DNA]</scope>
    <source>
        <strain evidence="1">JIC</strain>
    </source>
</reference>
<organism evidence="1 2">
    <name type="scientific">Saponaria officinalis</name>
    <name type="common">Common soapwort</name>
    <name type="synonym">Lychnis saponaria</name>
    <dbReference type="NCBI Taxonomy" id="3572"/>
    <lineage>
        <taxon>Eukaryota</taxon>
        <taxon>Viridiplantae</taxon>
        <taxon>Streptophyta</taxon>
        <taxon>Embryophyta</taxon>
        <taxon>Tracheophyta</taxon>
        <taxon>Spermatophyta</taxon>
        <taxon>Magnoliopsida</taxon>
        <taxon>eudicotyledons</taxon>
        <taxon>Gunneridae</taxon>
        <taxon>Pentapetalae</taxon>
        <taxon>Caryophyllales</taxon>
        <taxon>Caryophyllaceae</taxon>
        <taxon>Caryophylleae</taxon>
        <taxon>Saponaria</taxon>
    </lineage>
</organism>
<dbReference type="AlphaFoldDB" id="A0AAW1I0L3"/>
<evidence type="ECO:0000313" key="2">
    <source>
        <dbReference type="Proteomes" id="UP001443914"/>
    </source>
</evidence>
<protein>
    <submittedName>
        <fullName evidence="1">Uncharacterized protein</fullName>
    </submittedName>
</protein>
<dbReference type="EMBL" id="JBDFQZ010000010">
    <property type="protein sequence ID" value="KAK9682511.1"/>
    <property type="molecule type" value="Genomic_DNA"/>
</dbReference>
<evidence type="ECO:0000313" key="1">
    <source>
        <dbReference type="EMBL" id="KAK9682511.1"/>
    </source>
</evidence>
<proteinExistence type="predicted"/>